<organism evidence="2 3">
    <name type="scientific">Phanerochaete sordida</name>
    <dbReference type="NCBI Taxonomy" id="48140"/>
    <lineage>
        <taxon>Eukaryota</taxon>
        <taxon>Fungi</taxon>
        <taxon>Dikarya</taxon>
        <taxon>Basidiomycota</taxon>
        <taxon>Agaricomycotina</taxon>
        <taxon>Agaricomycetes</taxon>
        <taxon>Polyporales</taxon>
        <taxon>Phanerochaetaceae</taxon>
        <taxon>Phanerochaete</taxon>
    </lineage>
</organism>
<dbReference type="Proteomes" id="UP000703269">
    <property type="component" value="Unassembled WGS sequence"/>
</dbReference>
<comment type="caution">
    <text evidence="2">The sequence shown here is derived from an EMBL/GenBank/DDBJ whole genome shotgun (WGS) entry which is preliminary data.</text>
</comment>
<proteinExistence type="predicted"/>
<evidence type="ECO:0000313" key="3">
    <source>
        <dbReference type="Proteomes" id="UP000703269"/>
    </source>
</evidence>
<dbReference type="EMBL" id="BPQB01000048">
    <property type="protein sequence ID" value="GJE95316.1"/>
    <property type="molecule type" value="Genomic_DNA"/>
</dbReference>
<protein>
    <submittedName>
        <fullName evidence="2">Uncharacterized protein</fullName>
    </submittedName>
</protein>
<keyword evidence="3" id="KW-1185">Reference proteome</keyword>
<accession>A0A9P3GI15</accession>
<gene>
    <name evidence="2" type="ORF">PsYK624_115000</name>
</gene>
<reference evidence="2 3" key="1">
    <citation type="submission" date="2021-08" db="EMBL/GenBank/DDBJ databases">
        <title>Draft Genome Sequence of Phanerochaete sordida strain YK-624.</title>
        <authorList>
            <person name="Mori T."/>
            <person name="Dohra H."/>
            <person name="Suzuki T."/>
            <person name="Kawagishi H."/>
            <person name="Hirai H."/>
        </authorList>
    </citation>
    <scope>NUCLEOTIDE SEQUENCE [LARGE SCALE GENOMIC DNA]</scope>
    <source>
        <strain evidence="2 3">YK-624</strain>
    </source>
</reference>
<name>A0A9P3GI15_9APHY</name>
<feature type="compositionally biased region" description="Gly residues" evidence="1">
    <location>
        <begin position="118"/>
        <end position="127"/>
    </location>
</feature>
<sequence>MRKTLSPELADALQSAESLGDHQLGAYMQQSSCNLCSGGVLCLGPTGIRGMPRLGGENAEKALEKLVTLLCLLKLVLLQEIACTDTRGRRRGRRIVLHAGTTGCDGGRKQGALRGGARRGGGMRRWG</sequence>
<evidence type="ECO:0000313" key="2">
    <source>
        <dbReference type="EMBL" id="GJE95316.1"/>
    </source>
</evidence>
<feature type="region of interest" description="Disordered" evidence="1">
    <location>
        <begin position="107"/>
        <end position="127"/>
    </location>
</feature>
<dbReference type="AlphaFoldDB" id="A0A9P3GI15"/>
<evidence type="ECO:0000256" key="1">
    <source>
        <dbReference type="SAM" id="MobiDB-lite"/>
    </source>
</evidence>